<proteinExistence type="predicted"/>
<reference evidence="1" key="1">
    <citation type="submission" date="2022-11" db="EMBL/GenBank/DDBJ databases">
        <title>Taxonomic description of a new Pseudomonas species.</title>
        <authorList>
            <person name="Tambong J.T."/>
        </authorList>
    </citation>
    <scope>NUCLEOTIDE SEQUENCE</scope>
    <source>
        <strain evidence="1">S1Bt42</strain>
    </source>
</reference>
<gene>
    <name evidence="1" type="ORF">OSC50_12225</name>
</gene>
<organism evidence="1 2">
    <name type="scientific">Pseudomonas quebecensis</name>
    <dbReference type="NCBI Taxonomy" id="2995174"/>
    <lineage>
        <taxon>Bacteria</taxon>
        <taxon>Pseudomonadati</taxon>
        <taxon>Pseudomonadota</taxon>
        <taxon>Gammaproteobacteria</taxon>
        <taxon>Pseudomonadales</taxon>
        <taxon>Pseudomonadaceae</taxon>
        <taxon>Pseudomonas</taxon>
    </lineage>
</organism>
<dbReference type="RefSeq" id="WP_266249292.1">
    <property type="nucleotide sequence ID" value="NZ_CP112866.1"/>
</dbReference>
<evidence type="ECO:0000313" key="2">
    <source>
        <dbReference type="Proteomes" id="UP001164116"/>
    </source>
</evidence>
<sequence>MQVPDNDNSHGVEKKCQAFADCTARFAVGLTRERFAGYKWNGKARDMIEADSAGVKNRCSGCVMRQSLKAIL</sequence>
<dbReference type="EMBL" id="CP112866">
    <property type="protein sequence ID" value="UZW21063.1"/>
    <property type="molecule type" value="Genomic_DNA"/>
</dbReference>
<keyword evidence="2" id="KW-1185">Reference proteome</keyword>
<protein>
    <submittedName>
        <fullName evidence="1">Uncharacterized protein</fullName>
    </submittedName>
</protein>
<accession>A0ABY6QNP5</accession>
<evidence type="ECO:0000313" key="1">
    <source>
        <dbReference type="EMBL" id="UZW21063.1"/>
    </source>
</evidence>
<name>A0ABY6QNP5_9PSED</name>
<dbReference type="Proteomes" id="UP001164116">
    <property type="component" value="Chromosome"/>
</dbReference>